<proteinExistence type="predicted"/>
<dbReference type="Proteomes" id="UP000261811">
    <property type="component" value="Unassembled WGS sequence"/>
</dbReference>
<evidence type="ECO:0000313" key="1">
    <source>
        <dbReference type="EMBL" id="RFU39393.1"/>
    </source>
</evidence>
<accession>A0A372JHB1</accession>
<feature type="non-terminal residue" evidence="1">
    <location>
        <position position="148"/>
    </location>
</feature>
<evidence type="ECO:0000313" key="2">
    <source>
        <dbReference type="Proteomes" id="UP000261811"/>
    </source>
</evidence>
<dbReference type="AlphaFoldDB" id="A0A372JHB1"/>
<sequence>MGSLSLVDGDAHVVVQGIGPGDRPLGFLAVGTPEPLPHVAHTIVGSAAALLTLRSETPRSGRDLRAALAAALLGLPSPDRAVPGYPAAVLACADASVVDALEADPVGDRCLALPRPGHVVVIAPEADARRVAALAGGPVGTSEPAASA</sequence>
<organism evidence="1 2">
    <name type="scientific">Actinomadura logoneensis</name>
    <dbReference type="NCBI Taxonomy" id="2293572"/>
    <lineage>
        <taxon>Bacteria</taxon>
        <taxon>Bacillati</taxon>
        <taxon>Actinomycetota</taxon>
        <taxon>Actinomycetes</taxon>
        <taxon>Streptosporangiales</taxon>
        <taxon>Thermomonosporaceae</taxon>
        <taxon>Actinomadura</taxon>
    </lineage>
</organism>
<keyword evidence="2" id="KW-1185">Reference proteome</keyword>
<dbReference type="EMBL" id="QURH01000345">
    <property type="protein sequence ID" value="RFU39393.1"/>
    <property type="molecule type" value="Genomic_DNA"/>
</dbReference>
<reference evidence="1 2" key="1">
    <citation type="submission" date="2018-08" db="EMBL/GenBank/DDBJ databases">
        <title>Actinomadura jelena sp. nov., a novel Actinomycete isolated from soil in Chad.</title>
        <authorList>
            <person name="Shi L."/>
        </authorList>
    </citation>
    <scope>NUCLEOTIDE SEQUENCE [LARGE SCALE GENOMIC DNA]</scope>
    <source>
        <strain evidence="1 2">NEAU-G17</strain>
    </source>
</reference>
<name>A0A372JHB1_9ACTN</name>
<protein>
    <submittedName>
        <fullName evidence="1">Uncharacterized protein</fullName>
    </submittedName>
</protein>
<comment type="caution">
    <text evidence="1">The sequence shown here is derived from an EMBL/GenBank/DDBJ whole genome shotgun (WGS) entry which is preliminary data.</text>
</comment>
<gene>
    <name evidence="1" type="ORF">DZF91_22635</name>
</gene>